<reference evidence="1" key="1">
    <citation type="submission" date="2020-10" db="EMBL/GenBank/DDBJ databases">
        <title>Taxonomic study of unclassified bacteria belonging to the class Ktedonobacteria.</title>
        <authorList>
            <person name="Yabe S."/>
            <person name="Wang C.M."/>
            <person name="Zheng Y."/>
            <person name="Sakai Y."/>
            <person name="Cavaletti L."/>
            <person name="Monciardini P."/>
            <person name="Donadio S."/>
        </authorList>
    </citation>
    <scope>NUCLEOTIDE SEQUENCE</scope>
    <source>
        <strain evidence="1">ID150040</strain>
    </source>
</reference>
<gene>
    <name evidence="1" type="ORF">KSF_029330</name>
</gene>
<comment type="caution">
    <text evidence="1">The sequence shown here is derived from an EMBL/GenBank/DDBJ whole genome shotgun (WGS) entry which is preliminary data.</text>
</comment>
<dbReference type="Proteomes" id="UP000597444">
    <property type="component" value="Unassembled WGS sequence"/>
</dbReference>
<dbReference type="EMBL" id="BNJK01000001">
    <property type="protein sequence ID" value="GHO92885.1"/>
    <property type="molecule type" value="Genomic_DNA"/>
</dbReference>
<sequence length="156" mass="18061">MRNELLAWFNREGLLLTDMVTAADDPEHNEIKVTVKAPVLALSRAYTDFRECPDPVHFGYPESALEMMTLDDMHQFVLSWFEQAVGAGLARCFVCNRVLDMGTEKPWDAVFVSDPLYCWLLVHFDCKRYLNRDLKGRNPFEISTQPAEFFENLYVS</sequence>
<protein>
    <submittedName>
        <fullName evidence="1">Uncharacterized protein</fullName>
    </submittedName>
</protein>
<proteinExistence type="predicted"/>
<keyword evidence="2" id="KW-1185">Reference proteome</keyword>
<evidence type="ECO:0000313" key="1">
    <source>
        <dbReference type="EMBL" id="GHO92885.1"/>
    </source>
</evidence>
<evidence type="ECO:0000313" key="2">
    <source>
        <dbReference type="Proteomes" id="UP000597444"/>
    </source>
</evidence>
<accession>A0A8J3II72</accession>
<organism evidence="1 2">
    <name type="scientific">Reticulibacter mediterranei</name>
    <dbReference type="NCBI Taxonomy" id="2778369"/>
    <lineage>
        <taxon>Bacteria</taxon>
        <taxon>Bacillati</taxon>
        <taxon>Chloroflexota</taxon>
        <taxon>Ktedonobacteria</taxon>
        <taxon>Ktedonobacterales</taxon>
        <taxon>Reticulibacteraceae</taxon>
        <taxon>Reticulibacter</taxon>
    </lineage>
</organism>
<name>A0A8J3II72_9CHLR</name>
<dbReference type="AlphaFoldDB" id="A0A8J3II72"/>
<dbReference type="RefSeq" id="WP_220203696.1">
    <property type="nucleotide sequence ID" value="NZ_BNJK01000001.1"/>
</dbReference>